<name>A0A6A6RCQ3_9PEZI</name>
<dbReference type="OrthoDB" id="10356673at2759"/>
<feature type="compositionally biased region" description="Polar residues" evidence="1">
    <location>
        <begin position="185"/>
        <end position="199"/>
    </location>
</feature>
<feature type="compositionally biased region" description="Low complexity" evidence="1">
    <location>
        <begin position="239"/>
        <end position="253"/>
    </location>
</feature>
<feature type="compositionally biased region" description="Polar residues" evidence="1">
    <location>
        <begin position="92"/>
        <end position="109"/>
    </location>
</feature>
<feature type="compositionally biased region" description="Basic and acidic residues" evidence="1">
    <location>
        <begin position="211"/>
        <end position="222"/>
    </location>
</feature>
<feature type="region of interest" description="Disordered" evidence="1">
    <location>
        <begin position="85"/>
        <end position="109"/>
    </location>
</feature>
<feature type="compositionally biased region" description="Low complexity" evidence="1">
    <location>
        <begin position="57"/>
        <end position="71"/>
    </location>
</feature>
<organism evidence="2 3">
    <name type="scientific">Lophium mytilinum</name>
    <dbReference type="NCBI Taxonomy" id="390894"/>
    <lineage>
        <taxon>Eukaryota</taxon>
        <taxon>Fungi</taxon>
        <taxon>Dikarya</taxon>
        <taxon>Ascomycota</taxon>
        <taxon>Pezizomycotina</taxon>
        <taxon>Dothideomycetes</taxon>
        <taxon>Pleosporomycetidae</taxon>
        <taxon>Mytilinidiales</taxon>
        <taxon>Mytilinidiaceae</taxon>
        <taxon>Lophium</taxon>
    </lineage>
</organism>
<dbReference type="Proteomes" id="UP000799750">
    <property type="component" value="Unassembled WGS sequence"/>
</dbReference>
<evidence type="ECO:0000313" key="3">
    <source>
        <dbReference type="Proteomes" id="UP000799750"/>
    </source>
</evidence>
<proteinExistence type="predicted"/>
<gene>
    <name evidence="2" type="ORF">BU16DRAFT_532610</name>
</gene>
<reference evidence="2" key="1">
    <citation type="journal article" date="2020" name="Stud. Mycol.">
        <title>101 Dothideomycetes genomes: a test case for predicting lifestyles and emergence of pathogens.</title>
        <authorList>
            <person name="Haridas S."/>
            <person name="Albert R."/>
            <person name="Binder M."/>
            <person name="Bloem J."/>
            <person name="Labutti K."/>
            <person name="Salamov A."/>
            <person name="Andreopoulos B."/>
            <person name="Baker S."/>
            <person name="Barry K."/>
            <person name="Bills G."/>
            <person name="Bluhm B."/>
            <person name="Cannon C."/>
            <person name="Castanera R."/>
            <person name="Culley D."/>
            <person name="Daum C."/>
            <person name="Ezra D."/>
            <person name="Gonzalez J."/>
            <person name="Henrissat B."/>
            <person name="Kuo A."/>
            <person name="Liang C."/>
            <person name="Lipzen A."/>
            <person name="Lutzoni F."/>
            <person name="Magnuson J."/>
            <person name="Mondo S."/>
            <person name="Nolan M."/>
            <person name="Ohm R."/>
            <person name="Pangilinan J."/>
            <person name="Park H.-J."/>
            <person name="Ramirez L."/>
            <person name="Alfaro M."/>
            <person name="Sun H."/>
            <person name="Tritt A."/>
            <person name="Yoshinaga Y."/>
            <person name="Zwiers L.-H."/>
            <person name="Turgeon B."/>
            <person name="Goodwin S."/>
            <person name="Spatafora J."/>
            <person name="Crous P."/>
            <person name="Grigoriev I."/>
        </authorList>
    </citation>
    <scope>NUCLEOTIDE SEQUENCE</scope>
    <source>
        <strain evidence="2">CBS 269.34</strain>
    </source>
</reference>
<accession>A0A6A6RCQ3</accession>
<dbReference type="EMBL" id="MU004181">
    <property type="protein sequence ID" value="KAF2502234.1"/>
    <property type="molecule type" value="Genomic_DNA"/>
</dbReference>
<sequence length="384" mass="41869">MSHQSFDDQAQDLFLPPMQQDESLDSVLQHPTFTSYEHDSLESLSLPSPEPLPFDHSGPTSTTAPTTSISSHPLEASANINHHSQDFPDVLQQPTYNSEPCTPQLQHSTRSGNYFHHATYNNNPGYPLSNDHLTYNPGIHQPNIFPPQHILHQRAHSQPPEVTFFRAPHQSSRSTTRTLTGGIPLSNSPGPVYNSNQAHPNGIPLSKHAPRYRDHPYRDHPYRSSSRSRRHDGGPTSAPPSRMMSSPRPMSSRGVHSPNMQGMLHHGNSPMYMRMQTPEEQSASANTAQMMSALGDVLVNAGGTVSPAQMAVVLGFVDEVERKQRETLAGCERIRGLFGKGGEVDGDVEPLKLDGASEALSQVVGAQEGGEAVAKREGLVGGDL</sequence>
<evidence type="ECO:0000313" key="2">
    <source>
        <dbReference type="EMBL" id="KAF2502234.1"/>
    </source>
</evidence>
<evidence type="ECO:0000256" key="1">
    <source>
        <dbReference type="SAM" id="MobiDB-lite"/>
    </source>
</evidence>
<protein>
    <submittedName>
        <fullName evidence="2">Uncharacterized protein</fullName>
    </submittedName>
</protein>
<dbReference type="AlphaFoldDB" id="A0A6A6RCQ3"/>
<feature type="region of interest" description="Disordered" evidence="1">
    <location>
        <begin position="1"/>
        <end position="71"/>
    </location>
</feature>
<feature type="region of interest" description="Disordered" evidence="1">
    <location>
        <begin position="165"/>
        <end position="266"/>
    </location>
</feature>
<keyword evidence="3" id="KW-1185">Reference proteome</keyword>